<dbReference type="CDD" id="cd13634">
    <property type="entry name" value="PBP2_Sco4506"/>
    <property type="match status" value="1"/>
</dbReference>
<dbReference type="PANTHER" id="PTHR37690">
    <property type="entry name" value="CHORISMATE DEHYDRATASE"/>
    <property type="match status" value="1"/>
</dbReference>
<organism evidence="3">
    <name type="scientific">groundwater metagenome</name>
    <dbReference type="NCBI Taxonomy" id="717931"/>
    <lineage>
        <taxon>unclassified sequences</taxon>
        <taxon>metagenomes</taxon>
        <taxon>ecological metagenomes</taxon>
    </lineage>
</organism>
<dbReference type="InterPro" id="IPR030868">
    <property type="entry name" value="MqnA"/>
</dbReference>
<sequence length="277" mass="31644">MPKHLVIGSTPFRNIVFPYYFIEKNFGNFNNHIKFYSAFPPQLGEMVLNNKIDIAPISSIIYAKHPENFLILPDFSISAKGKTGSIILISKKHFEEISSVCLPSNSATSIAMLKIILKVKGIDAKFKISNSSEFDDCDAALFIGDDGIAAREKFSLNRTRSYGNNVIDLGEEWNKITGKGMVYALWLINKKSAEEKYEEIKWFSELLMTSLNYSYKNFEDVTDEIKGNLKKESVRFHISSLSYNFGKEQTDALLNFYEYAKKYEIISDVPKLNFLKI</sequence>
<dbReference type="GO" id="GO:0009234">
    <property type="term" value="P:menaquinone biosynthetic process"/>
    <property type="evidence" value="ECO:0007669"/>
    <property type="project" value="UniProtKB-KW"/>
</dbReference>
<dbReference type="SUPFAM" id="SSF53850">
    <property type="entry name" value="Periplasmic binding protein-like II"/>
    <property type="match status" value="1"/>
</dbReference>
<protein>
    <recommendedName>
        <fullName evidence="4">Chorismate dehydratase</fullName>
    </recommendedName>
</protein>
<evidence type="ECO:0000313" key="3">
    <source>
        <dbReference type="EMBL" id="CEG11507.1"/>
    </source>
</evidence>
<dbReference type="EMBL" id="CCXY01000056">
    <property type="protein sequence ID" value="CEG11507.1"/>
    <property type="molecule type" value="Genomic_DNA"/>
</dbReference>
<name>A0A098E6F2_9ZZZZ</name>
<evidence type="ECO:0000256" key="2">
    <source>
        <dbReference type="ARBA" id="ARBA00023239"/>
    </source>
</evidence>
<proteinExistence type="inferred from homology"/>
<dbReference type="Pfam" id="PF02621">
    <property type="entry name" value="VitK2_biosynth"/>
    <property type="match status" value="1"/>
</dbReference>
<dbReference type="PANTHER" id="PTHR37690:SF1">
    <property type="entry name" value="CHORISMATE DEHYDRATASE"/>
    <property type="match status" value="1"/>
</dbReference>
<gene>
    <name evidence="3" type="ORF">MSIBF_A1490006</name>
</gene>
<keyword evidence="1" id="KW-0474">Menaquinone biosynthesis</keyword>
<reference evidence="3" key="1">
    <citation type="submission" date="2014-09" db="EMBL/GenBank/DDBJ databases">
        <authorList>
            <person name="Probst J Alexander"/>
        </authorList>
    </citation>
    <scope>NUCLEOTIDE SEQUENCE</scope>
</reference>
<keyword evidence="2" id="KW-0456">Lyase</keyword>
<dbReference type="HAMAP" id="MF_00995">
    <property type="entry name" value="MqnA"/>
    <property type="match status" value="1"/>
</dbReference>
<dbReference type="GO" id="GO:0016829">
    <property type="term" value="F:lyase activity"/>
    <property type="evidence" value="ECO:0007669"/>
    <property type="project" value="UniProtKB-KW"/>
</dbReference>
<dbReference type="AlphaFoldDB" id="A0A098E6F2"/>
<dbReference type="Gene3D" id="3.40.190.10">
    <property type="entry name" value="Periplasmic binding protein-like II"/>
    <property type="match status" value="2"/>
</dbReference>
<accession>A0A098E6F2</accession>
<dbReference type="InterPro" id="IPR003773">
    <property type="entry name" value="Menaquinone_biosynth"/>
</dbReference>
<evidence type="ECO:0008006" key="4">
    <source>
        <dbReference type="Google" id="ProtNLM"/>
    </source>
</evidence>
<evidence type="ECO:0000256" key="1">
    <source>
        <dbReference type="ARBA" id="ARBA00022428"/>
    </source>
</evidence>